<gene>
    <name evidence="1" type="ORF">V1517DRAFT_333474</name>
</gene>
<accession>A0ACC3TD94</accession>
<comment type="caution">
    <text evidence="1">The sequence shown here is derived from an EMBL/GenBank/DDBJ whole genome shotgun (WGS) entry which is preliminary data.</text>
</comment>
<reference evidence="2" key="1">
    <citation type="journal article" date="2024" name="Front. Bioeng. Biotechnol.">
        <title>Genome-scale model development and genomic sequencing of the oleaginous clade Lipomyces.</title>
        <authorList>
            <person name="Czajka J.J."/>
            <person name="Han Y."/>
            <person name="Kim J."/>
            <person name="Mondo S.J."/>
            <person name="Hofstad B.A."/>
            <person name="Robles A."/>
            <person name="Haridas S."/>
            <person name="Riley R."/>
            <person name="LaButti K."/>
            <person name="Pangilinan J."/>
            <person name="Andreopoulos W."/>
            <person name="Lipzen A."/>
            <person name="Yan J."/>
            <person name="Wang M."/>
            <person name="Ng V."/>
            <person name="Grigoriev I.V."/>
            <person name="Spatafora J.W."/>
            <person name="Magnuson J.K."/>
            <person name="Baker S.E."/>
            <person name="Pomraning K.R."/>
        </authorList>
    </citation>
    <scope>NUCLEOTIDE SEQUENCE [LARGE SCALE GENOMIC DNA]</scope>
    <source>
        <strain evidence="2">CBS 10300</strain>
    </source>
</reference>
<dbReference type="Proteomes" id="UP001489719">
    <property type="component" value="Unassembled WGS sequence"/>
</dbReference>
<sequence length="343" mass="36538">MAAGDLVLITGASGHVGFRVLVFALQAGYRARVAVRSQAKADDILATASIKALNSGSNISFVIVPDILAEGAYDDAVQGVTYVIHCASPLTTNITEDFENKIIRPALRGTTGILESATKTAGIKRVVITSSIVATMPVTEMFAESGTVFDGQMKVPFNPGPYQAAFDAYCDSKVRALAATHDFVAQKSPEFEVINIMPSFVFGKNELVTRVDDFAKGTNHLVFNQILGVKNQLPLPGNTVYLDDVATVHVRSLDPSIPGNQDYLATSGGVEGNVFSDAIDIVNKNFPDAVKQGILPNNGTQPTSKCLADASRTEKVFGFTFTGLEKQVTELAQNYLDLVAAKG</sequence>
<protein>
    <submittedName>
        <fullName evidence="1">Uncharacterized protein</fullName>
    </submittedName>
</protein>
<name>A0ACC3TD94_9ASCO</name>
<evidence type="ECO:0000313" key="2">
    <source>
        <dbReference type="Proteomes" id="UP001489719"/>
    </source>
</evidence>
<evidence type="ECO:0000313" key="1">
    <source>
        <dbReference type="EMBL" id="KAK9319154.1"/>
    </source>
</evidence>
<keyword evidence="2" id="KW-1185">Reference proteome</keyword>
<dbReference type="EMBL" id="MU970220">
    <property type="protein sequence ID" value="KAK9319154.1"/>
    <property type="molecule type" value="Genomic_DNA"/>
</dbReference>
<organism evidence="1 2">
    <name type="scientific">Lipomyces orientalis</name>
    <dbReference type="NCBI Taxonomy" id="1233043"/>
    <lineage>
        <taxon>Eukaryota</taxon>
        <taxon>Fungi</taxon>
        <taxon>Dikarya</taxon>
        <taxon>Ascomycota</taxon>
        <taxon>Saccharomycotina</taxon>
        <taxon>Lipomycetes</taxon>
        <taxon>Lipomycetales</taxon>
        <taxon>Lipomycetaceae</taxon>
        <taxon>Lipomyces</taxon>
    </lineage>
</organism>
<proteinExistence type="predicted"/>